<evidence type="ECO:0000256" key="1">
    <source>
        <dbReference type="ARBA" id="ARBA00022884"/>
    </source>
</evidence>
<evidence type="ECO:0000259" key="2">
    <source>
        <dbReference type="Pfam" id="PF01728"/>
    </source>
</evidence>
<dbReference type="EMBL" id="JACBZO010000001">
    <property type="protein sequence ID" value="NYI41630.1"/>
    <property type="molecule type" value="Genomic_DNA"/>
</dbReference>
<dbReference type="Proteomes" id="UP000547973">
    <property type="component" value="Unassembled WGS sequence"/>
</dbReference>
<gene>
    <name evidence="3" type="ORF">BKA03_001749</name>
</gene>
<evidence type="ECO:0000313" key="3">
    <source>
        <dbReference type="EMBL" id="NYI41630.1"/>
    </source>
</evidence>
<dbReference type="EC" id="2.1.1.226" evidence="3"/>
<proteinExistence type="predicted"/>
<keyword evidence="3" id="KW-0808">Transferase</keyword>
<evidence type="ECO:0000313" key="4">
    <source>
        <dbReference type="Proteomes" id="UP000547973"/>
    </source>
</evidence>
<dbReference type="GO" id="GO:0032259">
    <property type="term" value="P:methylation"/>
    <property type="evidence" value="ECO:0007669"/>
    <property type="project" value="UniProtKB-KW"/>
</dbReference>
<keyword evidence="4" id="KW-1185">Reference proteome</keyword>
<dbReference type="SUPFAM" id="SSF53335">
    <property type="entry name" value="S-adenosyl-L-methionine-dependent methyltransferases"/>
    <property type="match status" value="1"/>
</dbReference>
<dbReference type="InterPro" id="IPR047048">
    <property type="entry name" value="TlyA"/>
</dbReference>
<dbReference type="GO" id="GO:0008168">
    <property type="term" value="F:methyltransferase activity"/>
    <property type="evidence" value="ECO:0007669"/>
    <property type="project" value="UniProtKB-KW"/>
</dbReference>
<dbReference type="PANTHER" id="PTHR32319:SF0">
    <property type="entry name" value="BACTERIAL HEMOLYSIN-LIKE PROTEIN"/>
    <property type="match status" value="1"/>
</dbReference>
<sequence length="233" mass="24621">MIGVDAEVTLADGIDLYVSRAAHKLIGALDAFSALGLVVEGRRTVDAGASTGGFTQVLLERGATHVTAIDVGHDQLVPGLRDDPRVTSIEGMNVRELEAGSPGSGADLVVADLSFISLTLVIGPLVAVTALRGDLVLLVKPQFEVGRNRLDKNGVVTRDVDRIAAVRKVCDAAMREGLEIVALERSVLPGPSGNVEFFVWVRRSWQARGVAEQPVLDEEALAKAIATTVKGRP</sequence>
<dbReference type="CDD" id="cd02440">
    <property type="entry name" value="AdoMet_MTases"/>
    <property type="match status" value="1"/>
</dbReference>
<accession>A0A7Y9ZB75</accession>
<keyword evidence="3" id="KW-0489">Methyltransferase</keyword>
<keyword evidence="1" id="KW-0694">RNA-binding</keyword>
<comment type="caution">
    <text evidence="3">The sequence shown here is derived from an EMBL/GenBank/DDBJ whole genome shotgun (WGS) entry which is preliminary data.</text>
</comment>
<dbReference type="AlphaFoldDB" id="A0A7Y9ZB75"/>
<dbReference type="GO" id="GO:0003723">
    <property type="term" value="F:RNA binding"/>
    <property type="evidence" value="ECO:0007669"/>
    <property type="project" value="UniProtKB-KW"/>
</dbReference>
<reference evidence="3 4" key="1">
    <citation type="submission" date="2020-07" db="EMBL/GenBank/DDBJ databases">
        <title>Sequencing the genomes of 1000 actinobacteria strains.</title>
        <authorList>
            <person name="Klenk H.-P."/>
        </authorList>
    </citation>
    <scope>NUCLEOTIDE SEQUENCE [LARGE SCALE GENOMIC DNA]</scope>
    <source>
        <strain evidence="3 4">DSM 19970</strain>
    </source>
</reference>
<feature type="domain" description="Ribosomal RNA methyltransferase FtsJ" evidence="2">
    <location>
        <begin position="17"/>
        <end position="202"/>
    </location>
</feature>
<dbReference type="InterPro" id="IPR002877">
    <property type="entry name" value="RNA_MeTrfase_FtsJ_dom"/>
</dbReference>
<dbReference type="InterPro" id="IPR029063">
    <property type="entry name" value="SAM-dependent_MTases_sf"/>
</dbReference>
<protein>
    <submittedName>
        <fullName evidence="3">23S rRNA (Cytidine1920-2'-O)/16S rRNA (Cytidine1409-2'-O)-methyltransferase</fullName>
        <ecNumber evidence="3">2.1.1.226</ecNumber>
        <ecNumber evidence="3">2.1.1.227</ecNumber>
    </submittedName>
</protein>
<dbReference type="EC" id="2.1.1.227" evidence="3"/>
<name>A0A7Y9ZB75_9MICO</name>
<dbReference type="Pfam" id="PF01728">
    <property type="entry name" value="FtsJ"/>
    <property type="match status" value="1"/>
</dbReference>
<dbReference type="Gene3D" id="3.40.50.150">
    <property type="entry name" value="Vaccinia Virus protein VP39"/>
    <property type="match status" value="1"/>
</dbReference>
<organism evidence="3 4">
    <name type="scientific">Demequina lutea</name>
    <dbReference type="NCBI Taxonomy" id="431489"/>
    <lineage>
        <taxon>Bacteria</taxon>
        <taxon>Bacillati</taxon>
        <taxon>Actinomycetota</taxon>
        <taxon>Actinomycetes</taxon>
        <taxon>Micrococcales</taxon>
        <taxon>Demequinaceae</taxon>
        <taxon>Demequina</taxon>
    </lineage>
</organism>
<dbReference type="PANTHER" id="PTHR32319">
    <property type="entry name" value="BACTERIAL HEMOLYSIN-LIKE PROTEIN"/>
    <property type="match status" value="1"/>
</dbReference>